<comment type="caution">
    <text evidence="1">The sequence shown here is derived from an EMBL/GenBank/DDBJ whole genome shotgun (WGS) entry which is preliminary data.</text>
</comment>
<sequence>MNNRVKTILDNIIDQITGETIVDFFHKSLFGLDIPMRNWSMLNQFICFISGTQDARGYHQWKKVERYVIKGAKAIYILAPCMVKKTKIVEKQIEENGQIQLIEEEEKVEKLAYFKSVPVFRFEDTDGEPLDYEMNNIDLLSHPLLDVLNDLDITINVGPTFNGEYGSFCPSTKEIRLCTDSEQTFLHELSQEAEALLFTCTGFRYSAWQVSITMQMSLL</sequence>
<dbReference type="AlphaFoldDB" id="A0A0F8ZK74"/>
<evidence type="ECO:0000313" key="1">
    <source>
        <dbReference type="EMBL" id="KKK86405.1"/>
    </source>
</evidence>
<gene>
    <name evidence="1" type="ORF">LCGC14_2763570</name>
</gene>
<reference evidence="1" key="1">
    <citation type="journal article" date="2015" name="Nature">
        <title>Complex archaea that bridge the gap between prokaryotes and eukaryotes.</title>
        <authorList>
            <person name="Spang A."/>
            <person name="Saw J.H."/>
            <person name="Jorgensen S.L."/>
            <person name="Zaremba-Niedzwiedzka K."/>
            <person name="Martijn J."/>
            <person name="Lind A.E."/>
            <person name="van Eijk R."/>
            <person name="Schleper C."/>
            <person name="Guy L."/>
            <person name="Ettema T.J."/>
        </authorList>
    </citation>
    <scope>NUCLEOTIDE SEQUENCE</scope>
</reference>
<dbReference type="EMBL" id="LAZR01050860">
    <property type="protein sequence ID" value="KKK86405.1"/>
    <property type="molecule type" value="Genomic_DNA"/>
</dbReference>
<organism evidence="1">
    <name type="scientific">marine sediment metagenome</name>
    <dbReference type="NCBI Taxonomy" id="412755"/>
    <lineage>
        <taxon>unclassified sequences</taxon>
        <taxon>metagenomes</taxon>
        <taxon>ecological metagenomes</taxon>
    </lineage>
</organism>
<accession>A0A0F8ZK74</accession>
<proteinExistence type="predicted"/>
<protein>
    <submittedName>
        <fullName evidence="1">Uncharacterized protein</fullName>
    </submittedName>
</protein>
<name>A0A0F8ZK74_9ZZZZ</name>